<accession>T1I503</accession>
<comment type="subcellular location">
    <subcellularLocation>
        <location evidence="1">Cell membrane</location>
        <topology evidence="1">Multi-pass membrane protein</topology>
    </subcellularLocation>
</comment>
<dbReference type="PROSITE" id="PS00216">
    <property type="entry name" value="SUGAR_TRANSPORT_1"/>
    <property type="match status" value="1"/>
</dbReference>
<dbReference type="Proteomes" id="UP000015103">
    <property type="component" value="Unassembled WGS sequence"/>
</dbReference>
<keyword evidence="10" id="KW-1185">Reference proteome</keyword>
<evidence type="ECO:0000256" key="5">
    <source>
        <dbReference type="ARBA" id="ARBA00022692"/>
    </source>
</evidence>
<evidence type="ECO:0000256" key="6">
    <source>
        <dbReference type="ARBA" id="ARBA00022989"/>
    </source>
</evidence>
<dbReference type="GO" id="GO:0022857">
    <property type="term" value="F:transmembrane transporter activity"/>
    <property type="evidence" value="ECO:0007669"/>
    <property type="project" value="InterPro"/>
</dbReference>
<feature type="domain" description="Major facilitator superfamily (MFS) profile" evidence="8">
    <location>
        <begin position="1"/>
        <end position="393"/>
    </location>
</feature>
<dbReference type="PANTHER" id="PTHR48021">
    <property type="match status" value="1"/>
</dbReference>
<dbReference type="InterPro" id="IPR020846">
    <property type="entry name" value="MFS_dom"/>
</dbReference>
<dbReference type="AlphaFoldDB" id="T1I503"/>
<evidence type="ECO:0000259" key="8">
    <source>
        <dbReference type="PROSITE" id="PS50850"/>
    </source>
</evidence>
<keyword evidence="7" id="KW-0472">Membrane</keyword>
<dbReference type="PANTHER" id="PTHR48021:SF46">
    <property type="entry name" value="MAJOR FACILITATOR SUPERFAMILY (MFS) PROFILE DOMAIN-CONTAINING PROTEIN"/>
    <property type="match status" value="1"/>
</dbReference>
<dbReference type="Pfam" id="PF00083">
    <property type="entry name" value="Sugar_tr"/>
    <property type="match status" value="1"/>
</dbReference>
<evidence type="ECO:0000256" key="4">
    <source>
        <dbReference type="ARBA" id="ARBA00022597"/>
    </source>
</evidence>
<dbReference type="SUPFAM" id="SSF103473">
    <property type="entry name" value="MFS general substrate transporter"/>
    <property type="match status" value="1"/>
</dbReference>
<evidence type="ECO:0000256" key="2">
    <source>
        <dbReference type="ARBA" id="ARBA00022448"/>
    </source>
</evidence>
<keyword evidence="2" id="KW-0813">Transport</keyword>
<reference evidence="9" key="1">
    <citation type="submission" date="2015-05" db="UniProtKB">
        <authorList>
            <consortium name="EnsemblMetazoa"/>
        </authorList>
    </citation>
    <scope>IDENTIFICATION</scope>
</reference>
<proteinExistence type="predicted"/>
<dbReference type="STRING" id="13249.T1I503"/>
<protein>
    <submittedName>
        <fullName evidence="9">MFS domain-containing protein</fullName>
    </submittedName>
</protein>
<dbReference type="EnsemblMetazoa" id="RPRC011372-RA">
    <property type="protein sequence ID" value="RPRC011372-PA"/>
    <property type="gene ID" value="RPRC011372"/>
</dbReference>
<sequence>MTPADISWLSASIELGEFVAGIPSGYLADKWGRKPVILSIGPIGLICWLLAIFTRNLPVMYVIRVLQGIILGISMTVTPTYIAEISSANIRGAFGGHTVVFIYLGFLYSYCAGYYLKFEHYIYAQTVLPILFFLTYIFVPESPYYLYMKSKEEKASKALTWLRGGNDVTEEATEISESVKEDMKRKGSWKDLIATKSDRRAMLIVQIVNIATYMTGVQSVAMYAGQTFLTTPLLWLNAGQLTIAMGVVLCVSAFLASFVADTVGRRKLLIISSAGITISNLIITIYYFLAEKTDVNIGQESWILFIGVFGLCVLTNIGVGELVHTMQGEFFPSHTRSLAGGVTSAVASVAIFISVKTYQPLIEMFGVYMNFAVYSIISFISYVLIIIYMTESAGKTLSQVNQHINEVVQNKAGKTETSAC</sequence>
<dbReference type="InterPro" id="IPR036259">
    <property type="entry name" value="MFS_trans_sf"/>
</dbReference>
<evidence type="ECO:0000256" key="7">
    <source>
        <dbReference type="ARBA" id="ARBA00023136"/>
    </source>
</evidence>
<evidence type="ECO:0000313" key="10">
    <source>
        <dbReference type="Proteomes" id="UP000015103"/>
    </source>
</evidence>
<keyword evidence="4" id="KW-0762">Sugar transport</keyword>
<dbReference type="Gene3D" id="1.20.1250.20">
    <property type="entry name" value="MFS general substrate transporter like domains"/>
    <property type="match status" value="1"/>
</dbReference>
<dbReference type="GeneID" id="141451753"/>
<dbReference type="InterPro" id="IPR005829">
    <property type="entry name" value="Sugar_transporter_CS"/>
</dbReference>
<dbReference type="GO" id="GO:0005886">
    <property type="term" value="C:plasma membrane"/>
    <property type="evidence" value="ECO:0007669"/>
    <property type="project" value="UniProtKB-SubCell"/>
</dbReference>
<evidence type="ECO:0000256" key="1">
    <source>
        <dbReference type="ARBA" id="ARBA00004651"/>
    </source>
</evidence>
<dbReference type="eggNOG" id="KOG0254">
    <property type="taxonomic scope" value="Eukaryota"/>
</dbReference>
<dbReference type="InterPro" id="IPR005828">
    <property type="entry name" value="MFS_sugar_transport-like"/>
</dbReference>
<dbReference type="VEuPathDB" id="VectorBase:RPRC011372"/>
<dbReference type="EMBL" id="ACPB03010532">
    <property type="status" value="NOT_ANNOTATED_CDS"/>
    <property type="molecule type" value="Genomic_DNA"/>
</dbReference>
<evidence type="ECO:0000256" key="3">
    <source>
        <dbReference type="ARBA" id="ARBA00022475"/>
    </source>
</evidence>
<dbReference type="HOGENOM" id="CLU_001265_30_5_1"/>
<dbReference type="PROSITE" id="PS00217">
    <property type="entry name" value="SUGAR_TRANSPORT_2"/>
    <property type="match status" value="1"/>
</dbReference>
<dbReference type="OMA" id="FSFMIAQ"/>
<dbReference type="InParanoid" id="T1I503"/>
<dbReference type="InterPro" id="IPR050549">
    <property type="entry name" value="MFS_Trehalose_Transporter"/>
</dbReference>
<keyword evidence="3" id="KW-1003">Cell membrane</keyword>
<keyword evidence="6" id="KW-1133">Transmembrane helix</keyword>
<evidence type="ECO:0000313" key="9">
    <source>
        <dbReference type="EnsemblMetazoa" id="RPRC011372-PA"/>
    </source>
</evidence>
<keyword evidence="5" id="KW-0812">Transmembrane</keyword>
<dbReference type="PROSITE" id="PS50850">
    <property type="entry name" value="MFS"/>
    <property type="match status" value="1"/>
</dbReference>
<dbReference type="FunFam" id="1.20.1250.20:FF:000218">
    <property type="entry name" value="facilitated trehalose transporter Tret1"/>
    <property type="match status" value="1"/>
</dbReference>
<organism evidence="9 10">
    <name type="scientific">Rhodnius prolixus</name>
    <name type="common">Triatomid bug</name>
    <dbReference type="NCBI Taxonomy" id="13249"/>
    <lineage>
        <taxon>Eukaryota</taxon>
        <taxon>Metazoa</taxon>
        <taxon>Ecdysozoa</taxon>
        <taxon>Arthropoda</taxon>
        <taxon>Hexapoda</taxon>
        <taxon>Insecta</taxon>
        <taxon>Pterygota</taxon>
        <taxon>Neoptera</taxon>
        <taxon>Paraneoptera</taxon>
        <taxon>Hemiptera</taxon>
        <taxon>Heteroptera</taxon>
        <taxon>Panheteroptera</taxon>
        <taxon>Cimicomorpha</taxon>
        <taxon>Reduviidae</taxon>
        <taxon>Triatominae</taxon>
        <taxon>Rhodnius</taxon>
    </lineage>
</organism>
<name>T1I503_RHOPR</name>
<dbReference type="RefSeq" id="XP_073979501.1">
    <property type="nucleotide sequence ID" value="XM_074123400.1"/>
</dbReference>